<dbReference type="AlphaFoldDB" id="A0A8J5BLN4"/>
<dbReference type="SUPFAM" id="SSF51283">
    <property type="entry name" value="dUTPase-like"/>
    <property type="match status" value="1"/>
</dbReference>
<comment type="caution">
    <text evidence="3">The sequence shown here is derived from an EMBL/GenBank/DDBJ whole genome shotgun (WGS) entry which is preliminary data.</text>
</comment>
<name>A0A8J5BLN4_ZINOF</name>
<evidence type="ECO:0000256" key="1">
    <source>
        <dbReference type="SAM" id="MobiDB-lite"/>
    </source>
</evidence>
<dbReference type="InterPro" id="IPR036157">
    <property type="entry name" value="dUTPase-like_sf"/>
</dbReference>
<gene>
    <name evidence="3" type="ORF">ZIOFF_068383</name>
</gene>
<dbReference type="InterPro" id="IPR029054">
    <property type="entry name" value="dUTPase-like"/>
</dbReference>
<dbReference type="Gene3D" id="2.70.40.10">
    <property type="match status" value="1"/>
</dbReference>
<protein>
    <recommendedName>
        <fullName evidence="2">dUTPase-like domain-containing protein</fullName>
    </recommendedName>
</protein>
<evidence type="ECO:0000313" key="4">
    <source>
        <dbReference type="Proteomes" id="UP000734854"/>
    </source>
</evidence>
<proteinExistence type="predicted"/>
<organism evidence="3 4">
    <name type="scientific">Zingiber officinale</name>
    <name type="common">Ginger</name>
    <name type="synonym">Amomum zingiber</name>
    <dbReference type="NCBI Taxonomy" id="94328"/>
    <lineage>
        <taxon>Eukaryota</taxon>
        <taxon>Viridiplantae</taxon>
        <taxon>Streptophyta</taxon>
        <taxon>Embryophyta</taxon>
        <taxon>Tracheophyta</taxon>
        <taxon>Spermatophyta</taxon>
        <taxon>Magnoliopsida</taxon>
        <taxon>Liliopsida</taxon>
        <taxon>Zingiberales</taxon>
        <taxon>Zingiberaceae</taxon>
        <taxon>Zingiber</taxon>
    </lineage>
</organism>
<feature type="domain" description="dUTPase-like" evidence="2">
    <location>
        <begin position="2"/>
        <end position="61"/>
    </location>
</feature>
<reference evidence="3 4" key="1">
    <citation type="submission" date="2020-08" db="EMBL/GenBank/DDBJ databases">
        <title>Plant Genome Project.</title>
        <authorList>
            <person name="Zhang R.-G."/>
        </authorList>
    </citation>
    <scope>NUCLEOTIDE SEQUENCE [LARGE SCALE GENOMIC DNA]</scope>
    <source>
        <tissue evidence="3">Rhizome</tissue>
    </source>
</reference>
<keyword evidence="4" id="KW-1185">Reference proteome</keyword>
<dbReference type="Pfam" id="PF00692">
    <property type="entry name" value="dUTPase"/>
    <property type="match status" value="1"/>
</dbReference>
<accession>A0A8J5BLN4</accession>
<evidence type="ECO:0000313" key="3">
    <source>
        <dbReference type="EMBL" id="KAG6474448.1"/>
    </source>
</evidence>
<dbReference type="Proteomes" id="UP000734854">
    <property type="component" value="Unassembled WGS sequence"/>
</dbReference>
<evidence type="ECO:0000259" key="2">
    <source>
        <dbReference type="Pfam" id="PF00692"/>
    </source>
</evidence>
<sequence>MDFDFRDEVKILAFNATNQHIFLQKHECIVQIILENISTLEIYEVESSDDTVRDANAFGSTSEKHIEQLRQQLTTTWLKTKVTSSIPADRRSTKPRKPGRWDTLGEPSGKFDYHVNYAIPEAIPDLELPTSSWDDNPCPSSENTIDHPPNDIIRLLWPPEVTNHYPSSSGAYAGDTRPRPSIHRSIGYPMTTDDEFLATFLEDTSNFDEEDIQDSLNFYFSSS</sequence>
<dbReference type="EMBL" id="JACMSC010000019">
    <property type="protein sequence ID" value="KAG6474448.1"/>
    <property type="molecule type" value="Genomic_DNA"/>
</dbReference>
<feature type="region of interest" description="Disordered" evidence="1">
    <location>
        <begin position="84"/>
        <end position="105"/>
    </location>
</feature>